<name>A0A836CM73_9STRA</name>
<evidence type="ECO:0000256" key="1">
    <source>
        <dbReference type="SAM" id="Coils"/>
    </source>
</evidence>
<feature type="region of interest" description="Disordered" evidence="2">
    <location>
        <begin position="776"/>
        <end position="835"/>
    </location>
</feature>
<organism evidence="3 4">
    <name type="scientific">Tribonema minus</name>
    <dbReference type="NCBI Taxonomy" id="303371"/>
    <lineage>
        <taxon>Eukaryota</taxon>
        <taxon>Sar</taxon>
        <taxon>Stramenopiles</taxon>
        <taxon>Ochrophyta</taxon>
        <taxon>PX clade</taxon>
        <taxon>Xanthophyceae</taxon>
        <taxon>Tribonematales</taxon>
        <taxon>Tribonemataceae</taxon>
        <taxon>Tribonema</taxon>
    </lineage>
</organism>
<evidence type="ECO:0000256" key="2">
    <source>
        <dbReference type="SAM" id="MobiDB-lite"/>
    </source>
</evidence>
<evidence type="ECO:0000313" key="3">
    <source>
        <dbReference type="EMBL" id="KAG5190388.1"/>
    </source>
</evidence>
<reference evidence="3" key="1">
    <citation type="submission" date="2021-02" db="EMBL/GenBank/DDBJ databases">
        <title>First Annotated Genome of the Yellow-green Alga Tribonema minus.</title>
        <authorList>
            <person name="Mahan K.M."/>
        </authorList>
    </citation>
    <scope>NUCLEOTIDE SEQUENCE</scope>
    <source>
        <strain evidence="3">UTEX B ZZ1240</strain>
    </source>
</reference>
<feature type="compositionally biased region" description="Gly residues" evidence="2">
    <location>
        <begin position="919"/>
        <end position="937"/>
    </location>
</feature>
<evidence type="ECO:0000313" key="4">
    <source>
        <dbReference type="Proteomes" id="UP000664859"/>
    </source>
</evidence>
<feature type="coiled-coil region" evidence="1">
    <location>
        <begin position="37"/>
        <end position="92"/>
    </location>
</feature>
<dbReference type="EMBL" id="JAFCMP010000035">
    <property type="protein sequence ID" value="KAG5190388.1"/>
    <property type="molecule type" value="Genomic_DNA"/>
</dbReference>
<feature type="compositionally biased region" description="Polar residues" evidence="2">
    <location>
        <begin position="852"/>
        <end position="868"/>
    </location>
</feature>
<comment type="caution">
    <text evidence="3">The sequence shown here is derived from an EMBL/GenBank/DDBJ whole genome shotgun (WGS) entry which is preliminary data.</text>
</comment>
<dbReference type="AlphaFoldDB" id="A0A836CM73"/>
<gene>
    <name evidence="3" type="ORF">JKP88DRAFT_299114</name>
</gene>
<feature type="region of interest" description="Disordered" evidence="2">
    <location>
        <begin position="1091"/>
        <end position="1130"/>
    </location>
</feature>
<feature type="compositionally biased region" description="Gly residues" evidence="2">
    <location>
        <begin position="946"/>
        <end position="958"/>
    </location>
</feature>
<dbReference type="Proteomes" id="UP000664859">
    <property type="component" value="Unassembled WGS sequence"/>
</dbReference>
<sequence>MAHQAEQLRSLADAAAAQQRTYHLARAITLLRQNAMARTLAEKRTEAEQQLQQMREESKGLADALLQVEYERELLRLRVEQTRRERDELSRVSSEEALAAAAIPAAAQQSDIDAAAVTQARNEAEAVEAQLQKLRERRSRAEEDRERMWRELLAITDNRVHLKQKLGAQSGGASATPPEDTRAVNAQIAAVTVAAAGAREAQKLLASETAETRAHLIGVRQQLQELHGVAVELRPQVAAVLNGVVRELSAALDACSAAQLAQQRQRLAAANTTVAGAMDQLRRWQGGDQGGSAAEHEVRNTQARQMASDAHAQLEELRRTQRATQQQIEAAESALTQLNRQQKEAQQRVGAAQDELDRLRDADAARAVELADERRKADTAQEELIAAVTAREEAETQLAGARADLSTAQAELKKVSTAAPAVQARMAVEQEATEAAQRDLARAQQVCSELDGELTAAGEQLLEAEAQLAEVRKAAEAVRKQAGEQQEAAKTARGDLVEAEQQRQQLEGEVSAARASLAAAETQVKKTRAEAEEQQQAAEREVAAAVAAREQLTAARAEVAAAEAELTQLPAAAAAARTQAQQQRQAAQDALAVVEQERERMEGELAAARDALLTATTQLQDVQAQRSAVEAQVVAANAELASASGRLSTAQAQLKKAEERRKVVCKQAALQEEMIAAAEAKLARLQEMLAEQQRRINKAHVTAAAQVASATHNSDPQTVNVQGGAAGGAVPAAAAPAAAAVAQQQIAPAHTATVDSAGDQQVVLPQAAAVQALAPTHGVTQTDSAGTHGPTTVPERRAQGKAVTKYSKRSAAVTRASQAAAAKRPRNDKRTVTASGDVDFDVVDLTMDDSSGETQQLPRTSSGAGQNDQGHRAAGDGGAELERLGSESAEAGACSAAHNNNAVQLQACEAETGRKSDSGNGGGSDGGGGGDSSGDGGAARKAAGRTGRGSGSGDGGNGIAKTMAGAGKVSAAPQRQGGAPGKKRKAAKQPPVKIVKATTLSFLFLRKTPLRAAAAVLGRTPLPVAVAAVLMGAAVAVAAAAAAAATATASAAATATASAAATAAAAKAIVTGAFVQTAQLQLQMLSHKLRKNTGGVSSSGNEPGAVKTRGATCSPADAAAGGSADGAEPEVQGDLEVLAKQAAKAQARIKGHSRLDTYQKFAVVLRRLGALLKRHGRMRYEFSEEDITAVAACMGVAETSIMYEFTPASPAVPILEGGEATYPGLSLHEHLGPGVSLLQRGWLVHHELIPEKRPRPL</sequence>
<feature type="coiled-coil region" evidence="1">
    <location>
        <begin position="117"/>
        <end position="151"/>
    </location>
</feature>
<feature type="compositionally biased region" description="Low complexity" evidence="2">
    <location>
        <begin position="809"/>
        <end position="822"/>
    </location>
</feature>
<feature type="coiled-coil region" evidence="1">
    <location>
        <begin position="300"/>
        <end position="702"/>
    </location>
</feature>
<keyword evidence="4" id="KW-1185">Reference proteome</keyword>
<feature type="region of interest" description="Disordered" evidence="2">
    <location>
        <begin position="849"/>
        <end position="877"/>
    </location>
</feature>
<protein>
    <submittedName>
        <fullName evidence="3">Uncharacterized protein</fullName>
    </submittedName>
</protein>
<feature type="region of interest" description="Disordered" evidence="2">
    <location>
        <begin position="910"/>
        <end position="990"/>
    </location>
</feature>
<accession>A0A836CM73</accession>
<feature type="compositionally biased region" description="Low complexity" evidence="2">
    <location>
        <begin position="1114"/>
        <end position="1126"/>
    </location>
</feature>
<keyword evidence="1" id="KW-0175">Coiled coil</keyword>
<proteinExistence type="predicted"/>